<name>A0A1Y2C342_9FUNG</name>
<feature type="domain" description="Receptor ligand binding region" evidence="6">
    <location>
        <begin position="84"/>
        <end position="245"/>
    </location>
</feature>
<evidence type="ECO:0000256" key="3">
    <source>
        <dbReference type="ARBA" id="ARBA00022989"/>
    </source>
</evidence>
<dbReference type="Proteomes" id="UP000193642">
    <property type="component" value="Unassembled WGS sequence"/>
</dbReference>
<keyword evidence="8" id="KW-1185">Reference proteome</keyword>
<dbReference type="GO" id="GO:0016020">
    <property type="term" value="C:membrane"/>
    <property type="evidence" value="ECO:0007669"/>
    <property type="project" value="UniProtKB-SubCell"/>
</dbReference>
<sequence length="272" mass="29742">MRDTPSFSVTLCSIISSLLCLTGVTSADKSQTNITIAFLGPYLAFPGVKLNGSLVTAYPTFASNIVRYNGVASSLGLAIWCDIGAQIAVDMINKSPNILPNATIIVKRFNDLDPVFSRGGSGYGMQVAMKIQEEHPDVVAVYGGNGITQTLLSSSLYSIFKIPHCTSMVSSERFDNENKRPYYFSLLANTGSGSAICLLLNRWNVKRVGFITESGSADLVTSFNRCNVRIVSLSKVENDISVSEIVRIGNLLEYYDIRFVWRHMSTIIAHDV</sequence>
<feature type="chain" id="PRO_5012056284" description="Receptor ligand binding region domain-containing protein" evidence="5">
    <location>
        <begin position="28"/>
        <end position="272"/>
    </location>
</feature>
<keyword evidence="3" id="KW-1133">Transmembrane helix</keyword>
<gene>
    <name evidence="7" type="ORF">BCR33DRAFT_787090</name>
</gene>
<comment type="caution">
    <text evidence="7">The sequence shown here is derived from an EMBL/GenBank/DDBJ whole genome shotgun (WGS) entry which is preliminary data.</text>
</comment>
<dbReference type="InterPro" id="IPR001828">
    <property type="entry name" value="ANF_lig-bd_rcpt"/>
</dbReference>
<dbReference type="InterPro" id="IPR028082">
    <property type="entry name" value="Peripla_BP_I"/>
</dbReference>
<evidence type="ECO:0000313" key="7">
    <source>
        <dbReference type="EMBL" id="ORY41366.1"/>
    </source>
</evidence>
<keyword evidence="2" id="KW-0812">Transmembrane</keyword>
<accession>A0A1Y2C342</accession>
<keyword evidence="4" id="KW-0472">Membrane</keyword>
<dbReference type="Gene3D" id="3.40.50.2300">
    <property type="match status" value="1"/>
</dbReference>
<dbReference type="EMBL" id="MCGO01000032">
    <property type="protein sequence ID" value="ORY41366.1"/>
    <property type="molecule type" value="Genomic_DNA"/>
</dbReference>
<keyword evidence="5" id="KW-0732">Signal</keyword>
<evidence type="ECO:0000259" key="6">
    <source>
        <dbReference type="Pfam" id="PF01094"/>
    </source>
</evidence>
<evidence type="ECO:0000256" key="5">
    <source>
        <dbReference type="SAM" id="SignalP"/>
    </source>
</evidence>
<reference evidence="7 8" key="1">
    <citation type="submission" date="2016-07" db="EMBL/GenBank/DDBJ databases">
        <title>Pervasive Adenine N6-methylation of Active Genes in Fungi.</title>
        <authorList>
            <consortium name="DOE Joint Genome Institute"/>
            <person name="Mondo S.J."/>
            <person name="Dannebaum R.O."/>
            <person name="Kuo R.C."/>
            <person name="Labutti K."/>
            <person name="Haridas S."/>
            <person name="Kuo A."/>
            <person name="Salamov A."/>
            <person name="Ahrendt S.R."/>
            <person name="Lipzen A."/>
            <person name="Sullivan W."/>
            <person name="Andreopoulos W.B."/>
            <person name="Clum A."/>
            <person name="Lindquist E."/>
            <person name="Daum C."/>
            <person name="Ramamoorthy G.K."/>
            <person name="Gryganskyi A."/>
            <person name="Culley D."/>
            <person name="Magnuson J.K."/>
            <person name="James T.Y."/>
            <person name="O'Malley M.A."/>
            <person name="Stajich J.E."/>
            <person name="Spatafora J.W."/>
            <person name="Visel A."/>
            <person name="Grigoriev I.V."/>
        </authorList>
    </citation>
    <scope>NUCLEOTIDE SEQUENCE [LARGE SCALE GENOMIC DNA]</scope>
    <source>
        <strain evidence="7 8">JEL800</strain>
    </source>
</reference>
<evidence type="ECO:0000256" key="4">
    <source>
        <dbReference type="ARBA" id="ARBA00023136"/>
    </source>
</evidence>
<evidence type="ECO:0000256" key="2">
    <source>
        <dbReference type="ARBA" id="ARBA00022692"/>
    </source>
</evidence>
<dbReference type="Pfam" id="PF01094">
    <property type="entry name" value="ANF_receptor"/>
    <property type="match status" value="1"/>
</dbReference>
<feature type="signal peptide" evidence="5">
    <location>
        <begin position="1"/>
        <end position="27"/>
    </location>
</feature>
<proteinExistence type="predicted"/>
<organism evidence="7 8">
    <name type="scientific">Rhizoclosmatium globosum</name>
    <dbReference type="NCBI Taxonomy" id="329046"/>
    <lineage>
        <taxon>Eukaryota</taxon>
        <taxon>Fungi</taxon>
        <taxon>Fungi incertae sedis</taxon>
        <taxon>Chytridiomycota</taxon>
        <taxon>Chytridiomycota incertae sedis</taxon>
        <taxon>Chytridiomycetes</taxon>
        <taxon>Chytridiales</taxon>
        <taxon>Chytriomycetaceae</taxon>
        <taxon>Rhizoclosmatium</taxon>
    </lineage>
</organism>
<evidence type="ECO:0000313" key="8">
    <source>
        <dbReference type="Proteomes" id="UP000193642"/>
    </source>
</evidence>
<dbReference type="AlphaFoldDB" id="A0A1Y2C342"/>
<dbReference type="SUPFAM" id="SSF53822">
    <property type="entry name" value="Periplasmic binding protein-like I"/>
    <property type="match status" value="1"/>
</dbReference>
<evidence type="ECO:0000256" key="1">
    <source>
        <dbReference type="ARBA" id="ARBA00004370"/>
    </source>
</evidence>
<protein>
    <recommendedName>
        <fullName evidence="6">Receptor ligand binding region domain-containing protein</fullName>
    </recommendedName>
</protein>
<comment type="subcellular location">
    <subcellularLocation>
        <location evidence="1">Membrane</location>
    </subcellularLocation>
</comment>